<evidence type="ECO:0000313" key="2">
    <source>
        <dbReference type="Proteomes" id="UP000074119"/>
    </source>
</evidence>
<dbReference type="AlphaFoldDB" id="A0A127M179"/>
<accession>A0A127M179</accession>
<dbReference type="KEGG" id="zal:AZF00_01075"/>
<sequence>MISAYYYLMAGGRTYSDKYWKANYLAEFDDLNHFVLGGGLERAVNYAEHFYPQSYFLCNKNNEIMVDFVGRYENLEADFKYVADRIFGGDLQLSFKNVNASNKTDGLSEEAEKMVRSIYCNDFMVFDYK</sequence>
<dbReference type="EMBL" id="CP014544">
    <property type="protein sequence ID" value="AMO66975.1"/>
    <property type="molecule type" value="Genomic_DNA"/>
</dbReference>
<evidence type="ECO:0000313" key="1">
    <source>
        <dbReference type="EMBL" id="AMO66975.1"/>
    </source>
</evidence>
<organism evidence="1 2">
    <name type="scientific">Zhongshania aliphaticivorans</name>
    <dbReference type="NCBI Taxonomy" id="1470434"/>
    <lineage>
        <taxon>Bacteria</taxon>
        <taxon>Pseudomonadati</taxon>
        <taxon>Pseudomonadota</taxon>
        <taxon>Gammaproteobacteria</taxon>
        <taxon>Cellvibrionales</taxon>
        <taxon>Spongiibacteraceae</taxon>
        <taxon>Zhongshania</taxon>
    </lineage>
</organism>
<protein>
    <submittedName>
        <fullName evidence="1">Uncharacterized protein</fullName>
    </submittedName>
</protein>
<proteinExistence type="predicted"/>
<dbReference type="Pfam" id="PF03567">
    <property type="entry name" value="Sulfotransfer_2"/>
    <property type="match status" value="1"/>
</dbReference>
<dbReference type="GO" id="GO:0016020">
    <property type="term" value="C:membrane"/>
    <property type="evidence" value="ECO:0007669"/>
    <property type="project" value="InterPro"/>
</dbReference>
<reference evidence="1 2" key="1">
    <citation type="submission" date="2015-12" db="EMBL/GenBank/DDBJ databases">
        <authorList>
            <person name="Shamseldin A."/>
            <person name="Moawad H."/>
            <person name="Abd El-Rahim W.M."/>
            <person name="Sadowsky M.J."/>
        </authorList>
    </citation>
    <scope>NUCLEOTIDE SEQUENCE [LARGE SCALE GENOMIC DNA]</scope>
    <source>
        <strain evidence="1 2">SM2</strain>
    </source>
</reference>
<name>A0A127M179_9GAMM</name>
<dbReference type="STRING" id="1470434.AZF00_01075"/>
<dbReference type="InterPro" id="IPR005331">
    <property type="entry name" value="Sulfotransferase"/>
</dbReference>
<dbReference type="Proteomes" id="UP000074119">
    <property type="component" value="Chromosome"/>
</dbReference>
<dbReference type="GO" id="GO:0008146">
    <property type="term" value="F:sulfotransferase activity"/>
    <property type="evidence" value="ECO:0007669"/>
    <property type="project" value="InterPro"/>
</dbReference>
<gene>
    <name evidence="1" type="ORF">AZF00_01075</name>
</gene>